<name>A0A9X2P8L0_9BACT</name>
<evidence type="ECO:0000313" key="1">
    <source>
        <dbReference type="EMBL" id="MCR9017437.1"/>
    </source>
</evidence>
<gene>
    <name evidence="1" type="ORF">NU887_20540</name>
</gene>
<dbReference type="Proteomes" id="UP001142175">
    <property type="component" value="Unassembled WGS sequence"/>
</dbReference>
<reference evidence="1" key="1">
    <citation type="submission" date="2022-08" db="EMBL/GenBank/DDBJ databases">
        <authorList>
            <person name="Zhang D."/>
        </authorList>
    </citation>
    <scope>NUCLEOTIDE SEQUENCE</scope>
    <source>
        <strain evidence="1">XJ19-11</strain>
    </source>
</reference>
<protein>
    <recommendedName>
        <fullName evidence="3">Outer membrane protein beta-barrel domain-containing protein</fullName>
    </recommendedName>
</protein>
<dbReference type="RefSeq" id="WP_258425273.1">
    <property type="nucleotide sequence ID" value="NZ_JANSUY010000030.1"/>
</dbReference>
<dbReference type="EMBL" id="JANSUY010000030">
    <property type="protein sequence ID" value="MCR9017437.1"/>
    <property type="molecule type" value="Genomic_DNA"/>
</dbReference>
<comment type="caution">
    <text evidence="1">The sequence shown here is derived from an EMBL/GenBank/DDBJ whole genome shotgun (WGS) entry which is preliminary data.</text>
</comment>
<accession>A0A9X2P8L0</accession>
<evidence type="ECO:0000313" key="2">
    <source>
        <dbReference type="Proteomes" id="UP001142175"/>
    </source>
</evidence>
<sequence>MKKIITHLLLIAFFGIINNYSFAQIDKKDYVIYLTGEIIRGEVKKPLDPRRYKVLEFSDEGIFDTIFKPEDIRGFGLANGARYRSASHPNTGEIVFFEEIIVGRKSYLSYKDQLFIELEEGLKRLEFKQNKEVNMRQVKTESFGYIGLLTYGLGTGMEYDFVEKIRNVPPKKNAIKELFEEYHKLNDYDYEEFGAKYPLLKISPNIGVGYYQMFQSVNGTYSSVQPVSSSLGINALLDFHLVRDAPRVFITSGFIFQKFQTSMDINFPVLGGRFIIYEDFDISSVGIPLLFNYYLAGNDKFKVHTGIGMNYRLLNKTTNAIIAEARKTNGELIESFNPQELDVGNNIGLLIRLGLTTKITTKTALVLEGQVHRMGRFGEIFASAPGAQASGHYKYTLNGYSLVAAIKF</sequence>
<evidence type="ECO:0008006" key="3">
    <source>
        <dbReference type="Google" id="ProtNLM"/>
    </source>
</evidence>
<dbReference type="AlphaFoldDB" id="A0A9X2P8L0"/>
<keyword evidence="2" id="KW-1185">Reference proteome</keyword>
<organism evidence="1 2">
    <name type="scientific">Aquiflexum gelatinilyticum</name>
    <dbReference type="NCBI Taxonomy" id="2961943"/>
    <lineage>
        <taxon>Bacteria</taxon>
        <taxon>Pseudomonadati</taxon>
        <taxon>Bacteroidota</taxon>
        <taxon>Cytophagia</taxon>
        <taxon>Cytophagales</taxon>
        <taxon>Cyclobacteriaceae</taxon>
        <taxon>Aquiflexum</taxon>
    </lineage>
</organism>
<proteinExistence type="predicted"/>